<keyword evidence="4 10" id="KW-0418">Kinase</keyword>
<reference evidence="11" key="1">
    <citation type="submission" date="2017-06" db="EMBL/GenBank/DDBJ databases">
        <title>Genome analysis of Fimbriiglobus ruber SP5, the first member of the order Planctomycetales with confirmed chitinolytic capability.</title>
        <authorList>
            <person name="Ravin N.V."/>
            <person name="Rakitin A.L."/>
            <person name="Ivanova A.A."/>
            <person name="Beletsky A.V."/>
            <person name="Kulichevskaya I.S."/>
            <person name="Mardanov A.V."/>
            <person name="Dedysh S.N."/>
        </authorList>
    </citation>
    <scope>NUCLEOTIDE SEQUENCE [LARGE SCALE GENOMIC DNA]</scope>
    <source>
        <strain evidence="11">SP5</strain>
    </source>
</reference>
<dbReference type="EMBL" id="NIDE01000009">
    <property type="protein sequence ID" value="OWK39692.1"/>
    <property type="molecule type" value="Genomic_DNA"/>
</dbReference>
<dbReference type="InterPro" id="IPR013105">
    <property type="entry name" value="TPR_2"/>
</dbReference>
<sequence>MTDDAATSEQEFADRLAAYDEAIAGGSSILPFDTPSDQQPRIEKRIELLHRLQQLRPAIGPAADPGGCTRVGRFEVVRELGRGGFGVVFLAVDPILDRSVAVKVPHAGLLETPDLLERFRREAQAAAGLNHPNVVPVFETGQVGPVLYLVSTYCPGGSLAGWLSERLRPVSGVAAAGLLAALADGVQHAHDHGILHRDLKPGNVLLEWPAGTPDRTNLSTATPRVGDFGLAKFLGRGVATVTGAALGTPSYMAPEQCRGSGDKVGPTTDVYALGAILYEVLTTRPPFTGDTPLDILDQVRTAYPVPPSRLRPGLARDLETVCMKCLEKEPGRRYATAAALAADLRRFLAGQPVVARPLGLAGRAVRWARQKPAVAGLAATLAVAVVAGSAGVVWQWRRAEHLAAAHGRERDLARAAQETAERDYRHAHSAVDRLTNLGEELTRQPASEATGRAVLEQALVFYERFLADHGDAPDVYRQVARAHFRVGQICYRLGRYPQAKEAFRRAAGLFERLTADHPDEIGFRYELGVCLRDFANLYRESGRKAEADETYVAAERHTGAAVAARPNDVGYRLAHANTLVNRAVLLRDTNRRAEAEAAIKEAARLQESAGTAGLGELAMSLDELCPILLARSDQAGAEKLCRRVLDMRTELARTQDVAARHYLARSHARLAGILALGRRWDEADQEYRTAADILTQVTVDRPTSAHGYAELKTVQSSRAAALWFAGRLDAAEAVARDELAHAEQLIATYPSEIRVRQQIVRGFLILAKILEDEDRYTEAIAVYRKVKEIDPDNPAVLSRGAWAIAQNRTATDTDRQESVRLAERAVAIAPTNTEYRFTLGVCRLRAGDLAAAVADLRAAARARKVPDAYDLFCLTMTQFRAGSVLAARRCHDEVAALIKNFSLPASERSRLLAEGQSSTQISPPPPGAR</sequence>
<evidence type="ECO:0000256" key="7">
    <source>
        <dbReference type="PROSITE-ProRule" id="PRU00339"/>
    </source>
</evidence>
<dbReference type="Gene3D" id="1.25.40.10">
    <property type="entry name" value="Tetratricopeptide repeat domain"/>
    <property type="match status" value="3"/>
</dbReference>
<feature type="binding site" evidence="8">
    <location>
        <position position="103"/>
    </location>
    <ligand>
        <name>ATP</name>
        <dbReference type="ChEBI" id="CHEBI:30616"/>
    </ligand>
</feature>
<dbReference type="InterPro" id="IPR019734">
    <property type="entry name" value="TPR_rpt"/>
</dbReference>
<evidence type="ECO:0000256" key="3">
    <source>
        <dbReference type="ARBA" id="ARBA00022741"/>
    </source>
</evidence>
<keyword evidence="5 7" id="KW-0802">TPR repeat</keyword>
<dbReference type="InterPro" id="IPR008271">
    <property type="entry name" value="Ser/Thr_kinase_AS"/>
</dbReference>
<feature type="repeat" description="TPR" evidence="7">
    <location>
        <begin position="760"/>
        <end position="793"/>
    </location>
</feature>
<protein>
    <submittedName>
        <fullName evidence="10">Serine/threonine protein kinase PrkC, regulator of stationary phase</fullName>
    </submittedName>
</protein>
<keyword evidence="2" id="KW-0677">Repeat</keyword>
<dbReference type="Gene3D" id="3.30.200.20">
    <property type="entry name" value="Phosphorylase Kinase, domain 1"/>
    <property type="match status" value="1"/>
</dbReference>
<keyword evidence="1" id="KW-0808">Transferase</keyword>
<dbReference type="SMART" id="SM00028">
    <property type="entry name" value="TPR"/>
    <property type="match status" value="5"/>
</dbReference>
<keyword evidence="3 8" id="KW-0547">Nucleotide-binding</keyword>
<evidence type="ECO:0000313" key="10">
    <source>
        <dbReference type="EMBL" id="OWK39692.1"/>
    </source>
</evidence>
<evidence type="ECO:0000256" key="6">
    <source>
        <dbReference type="ARBA" id="ARBA00022840"/>
    </source>
</evidence>
<dbReference type="AlphaFoldDB" id="A0A225DDZ9"/>
<comment type="caution">
    <text evidence="10">The sequence shown here is derived from an EMBL/GenBank/DDBJ whole genome shotgun (WGS) entry which is preliminary data.</text>
</comment>
<keyword evidence="11" id="KW-1185">Reference proteome</keyword>
<dbReference type="GO" id="GO:0004674">
    <property type="term" value="F:protein serine/threonine kinase activity"/>
    <property type="evidence" value="ECO:0007669"/>
    <property type="project" value="UniProtKB-KW"/>
</dbReference>
<dbReference type="GO" id="GO:0005524">
    <property type="term" value="F:ATP binding"/>
    <property type="evidence" value="ECO:0007669"/>
    <property type="project" value="UniProtKB-UniRule"/>
</dbReference>
<dbReference type="Pfam" id="PF07719">
    <property type="entry name" value="TPR_2"/>
    <property type="match status" value="1"/>
</dbReference>
<keyword evidence="10" id="KW-0723">Serine/threonine-protein kinase</keyword>
<evidence type="ECO:0000256" key="2">
    <source>
        <dbReference type="ARBA" id="ARBA00022737"/>
    </source>
</evidence>
<dbReference type="OrthoDB" id="6111975at2"/>
<dbReference type="SMART" id="SM00220">
    <property type="entry name" value="S_TKc"/>
    <property type="match status" value="1"/>
</dbReference>
<evidence type="ECO:0000256" key="4">
    <source>
        <dbReference type="ARBA" id="ARBA00022777"/>
    </source>
</evidence>
<dbReference type="PROSITE" id="PS50005">
    <property type="entry name" value="TPR"/>
    <property type="match status" value="2"/>
</dbReference>
<dbReference type="SUPFAM" id="SSF48452">
    <property type="entry name" value="TPR-like"/>
    <property type="match status" value="2"/>
</dbReference>
<dbReference type="InterPro" id="IPR011009">
    <property type="entry name" value="Kinase-like_dom_sf"/>
</dbReference>
<dbReference type="SUPFAM" id="SSF56112">
    <property type="entry name" value="Protein kinase-like (PK-like)"/>
    <property type="match status" value="1"/>
</dbReference>
<feature type="repeat" description="TPR" evidence="7">
    <location>
        <begin position="480"/>
        <end position="513"/>
    </location>
</feature>
<accession>A0A225DDZ9</accession>
<evidence type="ECO:0000256" key="8">
    <source>
        <dbReference type="PROSITE-ProRule" id="PRU10141"/>
    </source>
</evidence>
<organism evidence="10 11">
    <name type="scientific">Fimbriiglobus ruber</name>
    <dbReference type="NCBI Taxonomy" id="1908690"/>
    <lineage>
        <taxon>Bacteria</taxon>
        <taxon>Pseudomonadati</taxon>
        <taxon>Planctomycetota</taxon>
        <taxon>Planctomycetia</taxon>
        <taxon>Gemmatales</taxon>
        <taxon>Gemmataceae</taxon>
        <taxon>Fimbriiglobus</taxon>
    </lineage>
</organism>
<dbReference type="RefSeq" id="WP_161967641.1">
    <property type="nucleotide sequence ID" value="NZ_NIDE01000009.1"/>
</dbReference>
<evidence type="ECO:0000259" key="9">
    <source>
        <dbReference type="PROSITE" id="PS50011"/>
    </source>
</evidence>
<dbReference type="CDD" id="cd14014">
    <property type="entry name" value="STKc_PknB_like"/>
    <property type="match status" value="1"/>
</dbReference>
<dbReference type="PROSITE" id="PS00108">
    <property type="entry name" value="PROTEIN_KINASE_ST"/>
    <property type="match status" value="1"/>
</dbReference>
<gene>
    <name evidence="10" type="ORF">FRUB_05582</name>
</gene>
<dbReference type="Pfam" id="PF13181">
    <property type="entry name" value="TPR_8"/>
    <property type="match status" value="1"/>
</dbReference>
<dbReference type="Pfam" id="PF00069">
    <property type="entry name" value="Pkinase"/>
    <property type="match status" value="1"/>
</dbReference>
<name>A0A225DDZ9_9BACT</name>
<evidence type="ECO:0000313" key="11">
    <source>
        <dbReference type="Proteomes" id="UP000214646"/>
    </source>
</evidence>
<keyword evidence="6 8" id="KW-0067">ATP-binding</keyword>
<dbReference type="InterPro" id="IPR011990">
    <property type="entry name" value="TPR-like_helical_dom_sf"/>
</dbReference>
<feature type="domain" description="Protein kinase" evidence="9">
    <location>
        <begin position="74"/>
        <end position="348"/>
    </location>
</feature>
<evidence type="ECO:0000256" key="5">
    <source>
        <dbReference type="ARBA" id="ARBA00022803"/>
    </source>
</evidence>
<dbReference type="PANTHER" id="PTHR43289">
    <property type="entry name" value="MITOGEN-ACTIVATED PROTEIN KINASE KINASE KINASE 20-RELATED"/>
    <property type="match status" value="1"/>
</dbReference>
<dbReference type="PROSITE" id="PS00107">
    <property type="entry name" value="PROTEIN_KINASE_ATP"/>
    <property type="match status" value="1"/>
</dbReference>
<dbReference type="InterPro" id="IPR000719">
    <property type="entry name" value="Prot_kinase_dom"/>
</dbReference>
<dbReference type="InterPro" id="IPR017441">
    <property type="entry name" value="Protein_kinase_ATP_BS"/>
</dbReference>
<dbReference type="PROSITE" id="PS50011">
    <property type="entry name" value="PROTEIN_KINASE_DOM"/>
    <property type="match status" value="1"/>
</dbReference>
<dbReference type="Gene3D" id="1.10.510.10">
    <property type="entry name" value="Transferase(Phosphotransferase) domain 1"/>
    <property type="match status" value="1"/>
</dbReference>
<proteinExistence type="predicted"/>
<dbReference type="PANTHER" id="PTHR43289:SF6">
    <property type="entry name" value="SERINE_THREONINE-PROTEIN KINASE NEKL-3"/>
    <property type="match status" value="1"/>
</dbReference>
<dbReference type="Proteomes" id="UP000214646">
    <property type="component" value="Unassembled WGS sequence"/>
</dbReference>
<evidence type="ECO:0000256" key="1">
    <source>
        <dbReference type="ARBA" id="ARBA00022679"/>
    </source>
</evidence>